<reference evidence="2" key="1">
    <citation type="journal article" date="2021" name="Proc. Natl. Acad. Sci. U.S.A.">
        <title>A Catalog of Tens of Thousands of Viruses from Human Metagenomes Reveals Hidden Associations with Chronic Diseases.</title>
        <authorList>
            <person name="Tisza M.J."/>
            <person name="Buck C.B."/>
        </authorList>
    </citation>
    <scope>NUCLEOTIDE SEQUENCE</scope>
    <source>
        <strain evidence="2">CtBeL15</strain>
    </source>
</reference>
<sequence length="68" mass="7606">MKDRKKYRRWAMVYAAVAFLLMAALVILLAGGAYKTVIGILGSGVLAAETVLLALCSAFWWREGWREE</sequence>
<name>A0A8S5V014_9CAUD</name>
<evidence type="ECO:0000313" key="2">
    <source>
        <dbReference type="EMBL" id="DAG00062.1"/>
    </source>
</evidence>
<proteinExistence type="predicted"/>
<organism evidence="2">
    <name type="scientific">Siphoviridae sp. ctBeL15</name>
    <dbReference type="NCBI Taxonomy" id="2825374"/>
    <lineage>
        <taxon>Viruses</taxon>
        <taxon>Duplodnaviria</taxon>
        <taxon>Heunggongvirae</taxon>
        <taxon>Uroviricota</taxon>
        <taxon>Caudoviricetes</taxon>
    </lineage>
</organism>
<evidence type="ECO:0000256" key="1">
    <source>
        <dbReference type="SAM" id="Phobius"/>
    </source>
</evidence>
<protein>
    <submittedName>
        <fullName evidence="2">Uncharacterized protein</fullName>
    </submittedName>
</protein>
<dbReference type="EMBL" id="BK016176">
    <property type="protein sequence ID" value="DAG00062.1"/>
    <property type="molecule type" value="Genomic_DNA"/>
</dbReference>
<feature type="transmembrane region" description="Helical" evidence="1">
    <location>
        <begin position="12"/>
        <end position="34"/>
    </location>
</feature>
<accession>A0A8S5V014</accession>
<keyword evidence="1" id="KW-1133">Transmembrane helix</keyword>
<feature type="transmembrane region" description="Helical" evidence="1">
    <location>
        <begin position="40"/>
        <end position="61"/>
    </location>
</feature>
<keyword evidence="1" id="KW-0812">Transmembrane</keyword>
<keyword evidence="1" id="KW-0472">Membrane</keyword>